<keyword evidence="1" id="KW-1133">Transmembrane helix</keyword>
<feature type="transmembrane region" description="Helical" evidence="1">
    <location>
        <begin position="112"/>
        <end position="136"/>
    </location>
</feature>
<keyword evidence="1" id="KW-0472">Membrane</keyword>
<dbReference type="AlphaFoldDB" id="A0A6A7ZG95"/>
<evidence type="ECO:0000256" key="1">
    <source>
        <dbReference type="SAM" id="Phobius"/>
    </source>
</evidence>
<name>A0A6A7ZG95_9PSED</name>
<organism evidence="2 4">
    <name type="scientific">Pseudomonas helleri</name>
    <dbReference type="NCBI Taxonomy" id="1608996"/>
    <lineage>
        <taxon>Bacteria</taxon>
        <taxon>Pseudomonadati</taxon>
        <taxon>Pseudomonadota</taxon>
        <taxon>Gammaproteobacteria</taxon>
        <taxon>Pseudomonadales</taxon>
        <taxon>Pseudomonadaceae</taxon>
        <taxon>Pseudomonas</taxon>
    </lineage>
</organism>
<evidence type="ECO:0000313" key="3">
    <source>
        <dbReference type="EMBL" id="MQU45895.1"/>
    </source>
</evidence>
<reference evidence="4 5" key="1">
    <citation type="submission" date="2019-10" db="EMBL/GenBank/DDBJ databases">
        <title>Evaluation of single-gene subtyping targets for Pseudomonas.</title>
        <authorList>
            <person name="Reichler S.J."/>
            <person name="Orsi R.H."/>
            <person name="Wiedmann M."/>
            <person name="Martin N.H."/>
            <person name="Murphy S.I."/>
        </authorList>
    </citation>
    <scope>NUCLEOTIDE SEQUENCE [LARGE SCALE GENOMIC DNA]</scope>
    <source>
        <strain evidence="3 5">FSL R10-1876</strain>
        <strain evidence="2 4">FSL R10-2932</strain>
    </source>
</reference>
<dbReference type="EMBL" id="WIVV01000215">
    <property type="protein sequence ID" value="MQU45895.1"/>
    <property type="molecule type" value="Genomic_DNA"/>
</dbReference>
<evidence type="ECO:0000313" key="5">
    <source>
        <dbReference type="Proteomes" id="UP000466863"/>
    </source>
</evidence>
<feature type="transmembrane region" description="Helical" evidence="1">
    <location>
        <begin position="83"/>
        <end position="106"/>
    </location>
</feature>
<dbReference type="RefSeq" id="WP_153334230.1">
    <property type="nucleotide sequence ID" value="NZ_CP181271.1"/>
</dbReference>
<dbReference type="Proteomes" id="UP000466863">
    <property type="component" value="Unassembled WGS sequence"/>
</dbReference>
<dbReference type="Proteomes" id="UP000447574">
    <property type="component" value="Unassembled WGS sequence"/>
</dbReference>
<sequence length="145" mass="16046">MSATNGFSLDKTFVSFVMLFCSVSLIPWLAFYFHGQSEEGSGDGPVAIFLLSATATAILLILLIYSLAVYLVRFIQVIHFIKWVIVVLLAIVVLFCFSCTAVWASFLERSSILFLCAALGYVALAVHLMWQIASVIKVKQTLPMK</sequence>
<proteinExistence type="predicted"/>
<gene>
    <name evidence="3" type="ORF">GHO28_25830</name>
    <name evidence="2" type="ORF">GHO37_24830</name>
</gene>
<dbReference type="EMBL" id="WIWF01000159">
    <property type="protein sequence ID" value="MQT77488.1"/>
    <property type="molecule type" value="Genomic_DNA"/>
</dbReference>
<evidence type="ECO:0000313" key="2">
    <source>
        <dbReference type="EMBL" id="MQT77488.1"/>
    </source>
</evidence>
<evidence type="ECO:0000313" key="4">
    <source>
        <dbReference type="Proteomes" id="UP000447574"/>
    </source>
</evidence>
<comment type="caution">
    <text evidence="2">The sequence shown here is derived from an EMBL/GenBank/DDBJ whole genome shotgun (WGS) entry which is preliminary data.</text>
</comment>
<feature type="transmembrane region" description="Helical" evidence="1">
    <location>
        <begin position="12"/>
        <end position="34"/>
    </location>
</feature>
<protein>
    <submittedName>
        <fullName evidence="2">Uncharacterized protein</fullName>
    </submittedName>
</protein>
<keyword evidence="1" id="KW-0812">Transmembrane</keyword>
<accession>A0A6A7ZG95</accession>
<feature type="transmembrane region" description="Helical" evidence="1">
    <location>
        <begin position="46"/>
        <end position="71"/>
    </location>
</feature>